<evidence type="ECO:0000256" key="7">
    <source>
        <dbReference type="ARBA" id="ARBA00033999"/>
    </source>
</evidence>
<feature type="site" description="Electron transfer via tryptophanyl radical" evidence="9">
    <location>
        <position position="377"/>
    </location>
</feature>
<proteinExistence type="inferred from homology"/>
<dbReference type="Pfam" id="PF03441">
    <property type="entry name" value="FAD_binding_7"/>
    <property type="match status" value="1"/>
</dbReference>
<dbReference type="FunFam" id="1.10.579.10:FF:000003">
    <property type="entry name" value="Deoxyribodipyrimidine photo-lyase"/>
    <property type="match status" value="1"/>
</dbReference>
<comment type="cofactor">
    <cofactor evidence="1">
        <name>(6R)-5,10-methylene-5,6,7,8-tetrahydrofolate</name>
        <dbReference type="ChEBI" id="CHEBI:15636"/>
    </cofactor>
</comment>
<protein>
    <recommendedName>
        <fullName evidence="3">Deoxyribodipyrimidine photo-lyase</fullName>
        <ecNumber evidence="2">4.1.99.3</ecNumber>
    </recommendedName>
</protein>
<evidence type="ECO:0000256" key="2">
    <source>
        <dbReference type="ARBA" id="ARBA00013149"/>
    </source>
</evidence>
<feature type="site" description="Electron transfer via tryptophanyl radical" evidence="9">
    <location>
        <position position="324"/>
    </location>
</feature>
<comment type="cofactor">
    <cofactor evidence="8">
        <name>FAD</name>
        <dbReference type="ChEBI" id="CHEBI:57692"/>
    </cofactor>
    <text evidence="8">Binds 1 FAD per subunit.</text>
</comment>
<dbReference type="Gene3D" id="3.40.50.620">
    <property type="entry name" value="HUPs"/>
    <property type="match status" value="1"/>
</dbReference>
<dbReference type="Gene3D" id="1.25.40.80">
    <property type="match status" value="1"/>
</dbReference>
<keyword evidence="4 8" id="KW-0285">Flavoprotein</keyword>
<dbReference type="InterPro" id="IPR014729">
    <property type="entry name" value="Rossmann-like_a/b/a_fold"/>
</dbReference>
<evidence type="ECO:0000313" key="13">
    <source>
        <dbReference type="Proteomes" id="UP000019112"/>
    </source>
</evidence>
<dbReference type="GO" id="GO:0043153">
    <property type="term" value="P:entrainment of circadian clock by photoperiod"/>
    <property type="evidence" value="ECO:0007669"/>
    <property type="project" value="TreeGrafter"/>
</dbReference>
<feature type="binding site" evidence="8">
    <location>
        <position position="290"/>
    </location>
    <ligand>
        <name>FAD</name>
        <dbReference type="ChEBI" id="CHEBI:57692"/>
    </ligand>
</feature>
<dbReference type="InterPro" id="IPR002081">
    <property type="entry name" value="Cryptochrome/DNA_photolyase_1"/>
</dbReference>
<name>W6TDH8_HOLOB</name>
<gene>
    <name evidence="12" type="ORF">P618_200731</name>
</gene>
<keyword evidence="5 8" id="KW-0274">FAD</keyword>
<dbReference type="PROSITE" id="PS00394">
    <property type="entry name" value="DNA_PHOTOLYASES_1_1"/>
    <property type="match status" value="1"/>
</dbReference>
<accession>W6TDH8</accession>
<feature type="domain" description="Photolyase/cryptochrome alpha/beta" evidence="11">
    <location>
        <begin position="23"/>
        <end position="149"/>
    </location>
</feature>
<reference evidence="12 13" key="1">
    <citation type="journal article" date="2014" name="FEMS Microbiol. Lett.">
        <title>Draft genome sequences of three Holospora species (Holospora obtusa, Holospora undulata, and Holospora elegans), endonuclear symbiotic bacteria of the ciliate Paramecium caudatum.</title>
        <authorList>
            <person name="Dohra H."/>
            <person name="Tanaka K."/>
            <person name="Suzuki T."/>
            <person name="Fujishima M."/>
            <person name="Suzuki H."/>
        </authorList>
    </citation>
    <scope>NUCLEOTIDE SEQUENCE [LARGE SCALE GENOMIC DNA]</scope>
    <source>
        <strain evidence="12 13">F1</strain>
    </source>
</reference>
<feature type="binding site" evidence="8">
    <location>
        <begin position="253"/>
        <end position="257"/>
    </location>
    <ligand>
        <name>FAD</name>
        <dbReference type="ChEBI" id="CHEBI:57692"/>
    </ligand>
</feature>
<dbReference type="AlphaFoldDB" id="W6TDH8"/>
<dbReference type="InterPro" id="IPR036155">
    <property type="entry name" value="Crypto/Photolyase_N_sf"/>
</dbReference>
<dbReference type="Pfam" id="PF00875">
    <property type="entry name" value="DNA_photolyase"/>
    <property type="match status" value="1"/>
</dbReference>
<dbReference type="eggNOG" id="COG0415">
    <property type="taxonomic scope" value="Bacteria"/>
</dbReference>
<dbReference type="GO" id="GO:0005737">
    <property type="term" value="C:cytoplasm"/>
    <property type="evidence" value="ECO:0007669"/>
    <property type="project" value="TreeGrafter"/>
</dbReference>
<dbReference type="Proteomes" id="UP000019112">
    <property type="component" value="Unassembled WGS sequence"/>
</dbReference>
<dbReference type="RefSeq" id="WP_024161172.1">
    <property type="nucleotide sequence ID" value="NZ_AWTR02000065.1"/>
</dbReference>
<evidence type="ECO:0000256" key="4">
    <source>
        <dbReference type="ARBA" id="ARBA00022630"/>
    </source>
</evidence>
<dbReference type="PROSITE" id="PS51645">
    <property type="entry name" value="PHR_CRY_ALPHA_BETA"/>
    <property type="match status" value="1"/>
</dbReference>
<organism evidence="12 13">
    <name type="scientific">Holospora obtusa F1</name>
    <dbReference type="NCBI Taxonomy" id="1399147"/>
    <lineage>
        <taxon>Bacteria</taxon>
        <taxon>Pseudomonadati</taxon>
        <taxon>Pseudomonadota</taxon>
        <taxon>Alphaproteobacteria</taxon>
        <taxon>Holosporales</taxon>
        <taxon>Holosporaceae</taxon>
        <taxon>Holospora</taxon>
    </lineage>
</organism>
<dbReference type="EC" id="4.1.99.3" evidence="2"/>
<evidence type="ECO:0000256" key="8">
    <source>
        <dbReference type="PIRSR" id="PIRSR602081-1"/>
    </source>
</evidence>
<comment type="similarity">
    <text evidence="10">Belongs to the DNA photolyase family.</text>
</comment>
<feature type="binding site" evidence="8">
    <location>
        <begin position="390"/>
        <end position="392"/>
    </location>
    <ligand>
        <name>FAD</name>
        <dbReference type="ChEBI" id="CHEBI:57692"/>
    </ligand>
</feature>
<evidence type="ECO:0000256" key="1">
    <source>
        <dbReference type="ARBA" id="ARBA00001932"/>
    </source>
</evidence>
<comment type="catalytic activity">
    <reaction evidence="7">
        <text>cyclobutadipyrimidine (in DNA) = 2 pyrimidine residues (in DNA).</text>
        <dbReference type="EC" id="4.1.99.3"/>
    </reaction>
</comment>
<dbReference type="InterPro" id="IPR006050">
    <property type="entry name" value="DNA_photolyase_N"/>
</dbReference>
<evidence type="ECO:0000256" key="3">
    <source>
        <dbReference type="ARBA" id="ARBA00014046"/>
    </source>
</evidence>
<feature type="binding site" evidence="8">
    <location>
        <position position="241"/>
    </location>
    <ligand>
        <name>FAD</name>
        <dbReference type="ChEBI" id="CHEBI:57692"/>
    </ligand>
</feature>
<dbReference type="PANTHER" id="PTHR11455">
    <property type="entry name" value="CRYPTOCHROME"/>
    <property type="match status" value="1"/>
</dbReference>
<sequence>MVLLKHLRYDQKLMLKNNFMTSVCSMFWFRNDLRLLDNPGLVEASKLGEVFPIYILDESIPSFFKQGKASKIYLHYSLEQLNESLSGKLNIYRGDAQKIIFELFSAHTRIKNIFWNLCYDPWQFHTDQIIEKKLGKLQISCKIFNGSYLWNPQDIKKEDGGHYKVFSAYQKKVYTIEPRKPLSLSKHIQFIKDENNRTTLQDLDLLSLKNWNNKIESYWTFGEKSAQKKLYTFLQCNLAGYKKGRDYPGNQQTSKLSASLHFGEISPHQIWEAVHKIRQEMLCEEDIRHFLSEIIWREFSCYLMFHFPELPWKNFKAQFDNFPWTYHNEYFEAWKSGNTGHPIVDAGMRELLQTGYMHNRVRMIVASFLVKNLMIHWSYGQDWFWERLVDADLANNSASWQWVAGCGADAAPYFRIFNPTLQGETFDPHGHYTKQFLPILNQLPSQYLFKPWKASAHLLKQAGIVLGENYPFPIVDLKFSRERALSAYTAC</sequence>
<dbReference type="STRING" id="1399147.P618_200731"/>
<dbReference type="PRINTS" id="PR00147">
    <property type="entry name" value="DNAPHOTLYASE"/>
</dbReference>
<dbReference type="PANTHER" id="PTHR11455:SF18">
    <property type="entry name" value="SI:CH1073-390K14.1"/>
    <property type="match status" value="1"/>
</dbReference>
<evidence type="ECO:0000256" key="5">
    <source>
        <dbReference type="ARBA" id="ARBA00022827"/>
    </source>
</evidence>
<dbReference type="SUPFAM" id="SSF48173">
    <property type="entry name" value="Cryptochrome/photolyase FAD-binding domain"/>
    <property type="match status" value="1"/>
</dbReference>
<dbReference type="GO" id="GO:0000719">
    <property type="term" value="P:photoreactive repair"/>
    <property type="evidence" value="ECO:0007669"/>
    <property type="project" value="UniProtKB-ARBA"/>
</dbReference>
<evidence type="ECO:0000259" key="11">
    <source>
        <dbReference type="PROSITE" id="PS51645"/>
    </source>
</evidence>
<dbReference type="InterPro" id="IPR005101">
    <property type="entry name" value="Cryptochr/Photolyase_FAD-bd"/>
</dbReference>
<evidence type="ECO:0000256" key="6">
    <source>
        <dbReference type="ARBA" id="ARBA00022991"/>
    </source>
</evidence>
<evidence type="ECO:0000256" key="9">
    <source>
        <dbReference type="PIRSR" id="PIRSR602081-2"/>
    </source>
</evidence>
<evidence type="ECO:0000313" key="12">
    <source>
        <dbReference type="EMBL" id="ETZ07103.1"/>
    </source>
</evidence>
<dbReference type="InterPro" id="IPR036134">
    <property type="entry name" value="Crypto/Photolyase_FAD-like_sf"/>
</dbReference>
<keyword evidence="6 10" id="KW-0157">Chromophore</keyword>
<dbReference type="GO" id="GO:0003677">
    <property type="term" value="F:DNA binding"/>
    <property type="evidence" value="ECO:0007669"/>
    <property type="project" value="TreeGrafter"/>
</dbReference>
<dbReference type="GO" id="GO:0003904">
    <property type="term" value="F:deoxyribodipyrimidine photo-lyase activity"/>
    <property type="evidence" value="ECO:0007669"/>
    <property type="project" value="UniProtKB-EC"/>
</dbReference>
<dbReference type="EMBL" id="AWTR02000065">
    <property type="protein sequence ID" value="ETZ07103.1"/>
    <property type="molecule type" value="Genomic_DNA"/>
</dbReference>
<dbReference type="GO" id="GO:0032922">
    <property type="term" value="P:circadian regulation of gene expression"/>
    <property type="evidence" value="ECO:0007669"/>
    <property type="project" value="TreeGrafter"/>
</dbReference>
<dbReference type="Gene3D" id="1.10.579.10">
    <property type="entry name" value="DNA Cyclobutane Dipyrimidine Photolyase, subunit A, domain 3"/>
    <property type="match status" value="1"/>
</dbReference>
<dbReference type="InterPro" id="IPR018394">
    <property type="entry name" value="DNA_photolyase_1_CS_C"/>
</dbReference>
<evidence type="ECO:0000256" key="10">
    <source>
        <dbReference type="RuleBase" id="RU004182"/>
    </source>
</evidence>
<feature type="site" description="Electron transfer via tryptophanyl radical" evidence="9">
    <location>
        <position position="400"/>
    </location>
</feature>
<keyword evidence="13" id="KW-1185">Reference proteome</keyword>
<dbReference type="GO" id="GO:0071949">
    <property type="term" value="F:FAD binding"/>
    <property type="evidence" value="ECO:0007669"/>
    <property type="project" value="TreeGrafter"/>
</dbReference>
<comment type="caution">
    <text evidence="12">The sequence shown here is derived from an EMBL/GenBank/DDBJ whole genome shotgun (WGS) entry which is preliminary data.</text>
</comment>
<dbReference type="SUPFAM" id="SSF52425">
    <property type="entry name" value="Cryptochrome/photolyase, N-terminal domain"/>
    <property type="match status" value="1"/>
</dbReference>